<evidence type="ECO:0000313" key="2">
    <source>
        <dbReference type="EMBL" id="OVA13159.1"/>
    </source>
</evidence>
<evidence type="ECO:0000256" key="1">
    <source>
        <dbReference type="SAM" id="MobiDB-lite"/>
    </source>
</evidence>
<evidence type="ECO:0000313" key="3">
    <source>
        <dbReference type="Proteomes" id="UP000195402"/>
    </source>
</evidence>
<proteinExistence type="predicted"/>
<reference evidence="2 3" key="1">
    <citation type="journal article" date="2017" name="Mol. Plant">
        <title>The Genome of Medicinal Plant Macleaya cordata Provides New Insights into Benzylisoquinoline Alkaloids Metabolism.</title>
        <authorList>
            <person name="Liu X."/>
            <person name="Liu Y."/>
            <person name="Huang P."/>
            <person name="Ma Y."/>
            <person name="Qing Z."/>
            <person name="Tang Q."/>
            <person name="Cao H."/>
            <person name="Cheng P."/>
            <person name="Zheng Y."/>
            <person name="Yuan Z."/>
            <person name="Zhou Y."/>
            <person name="Liu J."/>
            <person name="Tang Z."/>
            <person name="Zhuo Y."/>
            <person name="Zhang Y."/>
            <person name="Yu L."/>
            <person name="Huang J."/>
            <person name="Yang P."/>
            <person name="Peng Q."/>
            <person name="Zhang J."/>
            <person name="Jiang W."/>
            <person name="Zhang Z."/>
            <person name="Lin K."/>
            <person name="Ro D.K."/>
            <person name="Chen X."/>
            <person name="Xiong X."/>
            <person name="Shang Y."/>
            <person name="Huang S."/>
            <person name="Zeng J."/>
        </authorList>
    </citation>
    <scope>NUCLEOTIDE SEQUENCE [LARGE SCALE GENOMIC DNA]</scope>
    <source>
        <strain evidence="3">cv. BLH2017</strain>
        <tissue evidence="2">Root</tissue>
    </source>
</reference>
<organism evidence="2 3">
    <name type="scientific">Macleaya cordata</name>
    <name type="common">Five-seeded plume-poppy</name>
    <name type="synonym">Bocconia cordata</name>
    <dbReference type="NCBI Taxonomy" id="56857"/>
    <lineage>
        <taxon>Eukaryota</taxon>
        <taxon>Viridiplantae</taxon>
        <taxon>Streptophyta</taxon>
        <taxon>Embryophyta</taxon>
        <taxon>Tracheophyta</taxon>
        <taxon>Spermatophyta</taxon>
        <taxon>Magnoliopsida</taxon>
        <taxon>Ranunculales</taxon>
        <taxon>Papaveraceae</taxon>
        <taxon>Papaveroideae</taxon>
        <taxon>Macleaya</taxon>
    </lineage>
</organism>
<dbReference type="EMBL" id="MVGT01001192">
    <property type="protein sequence ID" value="OVA13159.1"/>
    <property type="molecule type" value="Genomic_DNA"/>
</dbReference>
<keyword evidence="3" id="KW-1185">Reference proteome</keyword>
<accession>A0A200QRR5</accession>
<name>A0A200QRR5_MACCD</name>
<gene>
    <name evidence="2" type="ORF">BVC80_8917g21</name>
</gene>
<feature type="region of interest" description="Disordered" evidence="1">
    <location>
        <begin position="1"/>
        <end position="21"/>
    </location>
</feature>
<comment type="caution">
    <text evidence="2">The sequence shown here is derived from an EMBL/GenBank/DDBJ whole genome shotgun (WGS) entry which is preliminary data.</text>
</comment>
<dbReference type="AlphaFoldDB" id="A0A200QRR5"/>
<dbReference type="InParanoid" id="A0A200QRR5"/>
<sequence length="180" mass="20499">MKVEEIQKTPQLPKSDKSMPSSSFSFEADSLLSFSFEADSLPVELQDKLKKLQNVGNVLIECNNEITSIQEDVQGFDLSLKRLAKKRDGLRGGVLKKREECLNAKEENLNNVVNALLRVNDEFMRIQQELTDSRAGREVVAQRVVRIQEKFLKLKEEYLEGKDLMMQAIQLVVGKQNADD</sequence>
<dbReference type="Proteomes" id="UP000195402">
    <property type="component" value="Unassembled WGS sequence"/>
</dbReference>
<protein>
    <submittedName>
        <fullName evidence="2">Uncharacterized protein</fullName>
    </submittedName>
</protein>